<dbReference type="Proteomes" id="UP000626148">
    <property type="component" value="Unassembled WGS sequence"/>
</dbReference>
<evidence type="ECO:0000313" key="7">
    <source>
        <dbReference type="Proteomes" id="UP000626148"/>
    </source>
</evidence>
<keyword evidence="2" id="KW-0547">Nucleotide-binding</keyword>
<dbReference type="InterPro" id="IPR027417">
    <property type="entry name" value="P-loop_NTPase"/>
</dbReference>
<sequence>MSEALCQFTGLGVRFDDVPLFSNLNHSLMPGLTGLVAPNGRGKSVLLHLLTGQLTPSDGAIQWRVPVVHLGQIERLGGPRLADALGVAELWDAFARIESGQGTPEDLDRVADLWHRPAEWARLLTSAGIERTLDDPVDTLSGGEQTRLALCRVLLRPDACLLLDEPTNHLDAAGRNWLMEHLARHAGGALVASHDRALLRRMDRIWELTPDGLEEYGGGYDLYRSVKDARLAALEQRVDHLDATQRKQKQARQAALEKAATRRKQGERERRSGSQGKMLMDARKQRAEGSLATVKHRHQQRVEATSQALSHAKAELEQQQSQRLVLATQGVRGGIRLHLSELVLPYGDPRPISLTIHSGERWRVSGDNGSGKSTLLKVIAGLARPAGGDCRVRGSVVYLDQQLGLLNPDESAYANLKRLHPGTAESDLRTQLASLRLRGDKALLSVAGLSGGERLKVALLAVTGGHNAPDVLLLDEPDNHLDLDSKTLLEQALAGYPGTLMIVSHDADFVTALAPDHELALTRTAECSR</sequence>
<evidence type="ECO:0000313" key="6">
    <source>
        <dbReference type="EMBL" id="GGX72346.1"/>
    </source>
</evidence>
<protein>
    <submittedName>
        <fullName evidence="6">ABC transporter ATP-binding protein</fullName>
    </submittedName>
</protein>
<dbReference type="PROSITE" id="PS50893">
    <property type="entry name" value="ABC_TRANSPORTER_2"/>
    <property type="match status" value="1"/>
</dbReference>
<dbReference type="Pfam" id="PF00005">
    <property type="entry name" value="ABC_tran"/>
    <property type="match status" value="2"/>
</dbReference>
<evidence type="ECO:0000256" key="1">
    <source>
        <dbReference type="ARBA" id="ARBA00022737"/>
    </source>
</evidence>
<dbReference type="Gene3D" id="3.40.50.300">
    <property type="entry name" value="P-loop containing nucleotide triphosphate hydrolases"/>
    <property type="match status" value="2"/>
</dbReference>
<accession>A0A918NJL5</accession>
<dbReference type="PANTHER" id="PTHR19211:SF6">
    <property type="entry name" value="BLL7188 PROTEIN"/>
    <property type="match status" value="1"/>
</dbReference>
<evidence type="ECO:0000259" key="5">
    <source>
        <dbReference type="PROSITE" id="PS50893"/>
    </source>
</evidence>
<name>A0A918NJL5_9GAMM</name>
<feature type="domain" description="ABC transporter" evidence="5">
    <location>
        <begin position="6"/>
        <end position="235"/>
    </location>
</feature>
<dbReference type="InterPro" id="IPR050611">
    <property type="entry name" value="ABCF"/>
</dbReference>
<dbReference type="AlphaFoldDB" id="A0A918NJL5"/>
<proteinExistence type="predicted"/>
<dbReference type="InterPro" id="IPR003593">
    <property type="entry name" value="AAA+_ATPase"/>
</dbReference>
<evidence type="ECO:0000256" key="3">
    <source>
        <dbReference type="ARBA" id="ARBA00022840"/>
    </source>
</evidence>
<reference evidence="6" key="2">
    <citation type="submission" date="2020-09" db="EMBL/GenBank/DDBJ databases">
        <authorList>
            <person name="Sun Q."/>
            <person name="Kim S."/>
        </authorList>
    </citation>
    <scope>NUCLEOTIDE SEQUENCE</scope>
    <source>
        <strain evidence="6">KCTC 22169</strain>
    </source>
</reference>
<keyword evidence="3 6" id="KW-0067">ATP-binding</keyword>
<dbReference type="EMBL" id="BMXR01000015">
    <property type="protein sequence ID" value="GGX72346.1"/>
    <property type="molecule type" value="Genomic_DNA"/>
</dbReference>
<dbReference type="SMART" id="SM00382">
    <property type="entry name" value="AAA"/>
    <property type="match status" value="2"/>
</dbReference>
<dbReference type="InterPro" id="IPR017871">
    <property type="entry name" value="ABC_transporter-like_CS"/>
</dbReference>
<dbReference type="PANTHER" id="PTHR19211">
    <property type="entry name" value="ATP-BINDING TRANSPORT PROTEIN-RELATED"/>
    <property type="match status" value="1"/>
</dbReference>
<dbReference type="GO" id="GO:0005524">
    <property type="term" value="F:ATP binding"/>
    <property type="evidence" value="ECO:0007669"/>
    <property type="project" value="UniProtKB-KW"/>
</dbReference>
<evidence type="ECO:0000256" key="4">
    <source>
        <dbReference type="SAM" id="MobiDB-lite"/>
    </source>
</evidence>
<evidence type="ECO:0000256" key="2">
    <source>
        <dbReference type="ARBA" id="ARBA00022741"/>
    </source>
</evidence>
<dbReference type="InterPro" id="IPR003439">
    <property type="entry name" value="ABC_transporter-like_ATP-bd"/>
</dbReference>
<dbReference type="PROSITE" id="PS00211">
    <property type="entry name" value="ABC_TRANSPORTER_1"/>
    <property type="match status" value="1"/>
</dbReference>
<reference evidence="6" key="1">
    <citation type="journal article" date="2014" name="Int. J. Syst. Evol. Microbiol.">
        <title>Complete genome sequence of Corynebacterium casei LMG S-19264T (=DSM 44701T), isolated from a smear-ripened cheese.</title>
        <authorList>
            <consortium name="US DOE Joint Genome Institute (JGI-PGF)"/>
            <person name="Walter F."/>
            <person name="Albersmeier A."/>
            <person name="Kalinowski J."/>
            <person name="Ruckert C."/>
        </authorList>
    </citation>
    <scope>NUCLEOTIDE SEQUENCE</scope>
    <source>
        <strain evidence="6">KCTC 22169</strain>
    </source>
</reference>
<keyword evidence="7" id="KW-1185">Reference proteome</keyword>
<dbReference type="SUPFAM" id="SSF52540">
    <property type="entry name" value="P-loop containing nucleoside triphosphate hydrolases"/>
    <property type="match status" value="2"/>
</dbReference>
<feature type="region of interest" description="Disordered" evidence="4">
    <location>
        <begin position="254"/>
        <end position="282"/>
    </location>
</feature>
<dbReference type="GO" id="GO:0016887">
    <property type="term" value="F:ATP hydrolysis activity"/>
    <property type="evidence" value="ECO:0007669"/>
    <property type="project" value="InterPro"/>
</dbReference>
<keyword evidence="1" id="KW-0677">Repeat</keyword>
<gene>
    <name evidence="6" type="primary">ydiF</name>
    <name evidence="6" type="ORF">GCM10007392_44740</name>
</gene>
<comment type="caution">
    <text evidence="6">The sequence shown here is derived from an EMBL/GenBank/DDBJ whole genome shotgun (WGS) entry which is preliminary data.</text>
</comment>
<dbReference type="RefSeq" id="WP_189612999.1">
    <property type="nucleotide sequence ID" value="NZ_BMXR01000015.1"/>
</dbReference>
<organism evidence="6 7">
    <name type="scientific">Saccharospirillum salsuginis</name>
    <dbReference type="NCBI Taxonomy" id="418750"/>
    <lineage>
        <taxon>Bacteria</taxon>
        <taxon>Pseudomonadati</taxon>
        <taxon>Pseudomonadota</taxon>
        <taxon>Gammaproteobacteria</taxon>
        <taxon>Oceanospirillales</taxon>
        <taxon>Saccharospirillaceae</taxon>
        <taxon>Saccharospirillum</taxon>
    </lineage>
</organism>